<dbReference type="FunFam" id="1.25.40.10:FF:000001">
    <property type="entry name" value="Clathrin heavy chain"/>
    <property type="match status" value="1"/>
</dbReference>
<reference evidence="3" key="1">
    <citation type="submission" date="2023-03" db="UniProtKB">
        <authorList>
            <consortium name="Ensembl"/>
        </authorList>
    </citation>
    <scope>IDENTIFICATION</scope>
</reference>
<gene>
    <name evidence="3" type="primary">CLTCL1</name>
</gene>
<dbReference type="InterPro" id="IPR016341">
    <property type="entry name" value="Clathrin_heavy_chain"/>
</dbReference>
<feature type="repeat" description="CHCR" evidence="2">
    <location>
        <begin position="411"/>
        <end position="555"/>
    </location>
</feature>
<name>A0A8C4PIY6_EQUAS</name>
<organism evidence="3">
    <name type="scientific">Equus asinus asinus</name>
    <dbReference type="NCBI Taxonomy" id="83772"/>
    <lineage>
        <taxon>Eukaryota</taxon>
        <taxon>Metazoa</taxon>
        <taxon>Chordata</taxon>
        <taxon>Craniata</taxon>
        <taxon>Vertebrata</taxon>
        <taxon>Euteleostomi</taxon>
        <taxon>Mammalia</taxon>
        <taxon>Eutheria</taxon>
        <taxon>Laurasiatheria</taxon>
        <taxon>Perissodactyla</taxon>
        <taxon>Equidae</taxon>
        <taxon>Equus</taxon>
    </lineage>
</organism>
<dbReference type="PIRSF" id="PIRSF002290">
    <property type="entry name" value="Clathrin_H_chain"/>
    <property type="match status" value="1"/>
</dbReference>
<dbReference type="InterPro" id="IPR012331">
    <property type="entry name" value="Clathrin_H-chain_linker"/>
</dbReference>
<dbReference type="PROSITE" id="PS50236">
    <property type="entry name" value="CHCR"/>
    <property type="match status" value="6"/>
</dbReference>
<dbReference type="InterPro" id="IPR022365">
    <property type="entry name" value="Clathrin_H-chain_propeller_rpt"/>
</dbReference>
<dbReference type="Gene3D" id="1.25.40.730">
    <property type="match status" value="1"/>
</dbReference>
<sequence length="1447" mass="163774">MKSHVMAEEMIFWKWVSVNTVALVTETTVYHWNMEGDPQPVKMFDRHRSLAGCQMIHYQTDEYQKWLLLVGISAPQNRVVGAMQLYSVYRKVSQAIKGPAAAFAEFKSKGNAKPATLFCFAVRNPAGGKLHIIEVGQPAAGNQPFIKKAVDMFFPTRGSDRFPSGYIGVKHGIIYVITKYSYLHMYDLESGMCIYMNHVSADTIFVTAPHEPTSGIISVNKKGQVCNFEEPHAITVNYATNVLQNPNLGLHLAIFGNLAGAEELFERKFSTLFARGSSAETAKVAASAPKVTTLEHVFPEYPTQPGQASPLLHQLESLELCRPQLKEDKPECSKELGDLVKTADPTLALSVYLQANVPSEVIQCFAETGQFQKIVLCAKKVGYALDQIFLLRSVMRISPDQGLQFSQMLFPLSKYVACNLFQIVAVFMENSLIQEWTSFLLDALKNNRPSEGHLQTCLLEMNLIHAPQVADAVLGNQMFSHYDRAHNAQLCEKADLLHRALEHYTDLCDIKRAVVHTHLLSPEVCFFGSLLVEDSLACLCALLSASVRQNLQLCVQVASKYHEQLGTQPLVELFASFKSYEGLFYFLGSIVNFSQDPDVHLKYIQAACKTGQIKEVERICRKDNCYHPEQVKNFLKEASLTDQFPFIIVCDGFDFVYDLVNPGRIPAVVGGLLDIDCSEDIIKNLIMVVRGQFSTDELVAEVENGNRLKLLLLWLESRSHEGCEEPATHSALAKICIDSSSPECFLRENAYNNSLVVRQYSEKRDPHLACLAWERGQCDLELIEVCGRYAHYLVHRKDPELWAQVLEETSPSRRQLVDQLVQTALSETQDPEEVSVTVKAFMTADLPNELIELLEKTVLHTSVFSEHRNLQNLLILTAVKADHTRVMEYISHLDNCDAPAIASIAVSSALYEEAFVIFRKFDMNASAIWVLIEHMGNLDRAYEFAERCNEPAVWSQLARAQLQKDLVKEAIDSYIRADDPSSYLEVTETGLLFALAKTSHLSELEDCINGPSDAHIQQVGDRCYKEGMYKAAQLLYSSVSNFAHLASNQVHLGEYQAAVDSSAKAKSTWTWKEVCFACVNGQEFCLAQLCGLHIVVHADELEELIHYYQDWGYFEQLISLLEADWGLERAHVGMFTELAILYPKFKPQKMPEHLELFWSRVNIAKVIRAVEQAHLWAQLVFLCDKCEEYDNAMLTMINHPTDAWREGQFKDIIAKVADVELCCKALQFHVDYRPLLINHMRLMLAPRLDHTRTVGFFSKAGQLPLVKPYLWSVQGHNNKSVNEAPRDLRASVDAYDNFDNIALAQRLENHQLIEFRHIVAYLYKGSSWWAQSVALCKKDHLYKVSLHAAKSRDAELAEKLLQWFLEEGKRECFAASLFACYNLLSPDVVLELAWRHNLLDLAVPCFIQVMREYLSKVDRLDALESLHKQEERVVEPSLLLFDFDGHE</sequence>
<feature type="repeat" description="CHCR" evidence="2">
    <location>
        <begin position="1241"/>
        <end position="1373"/>
    </location>
</feature>
<keyword evidence="1" id="KW-0968">Cytoplasmic vesicle</keyword>
<dbReference type="SUPFAM" id="SSF50989">
    <property type="entry name" value="Clathrin heavy-chain terminal domain"/>
    <property type="match status" value="1"/>
</dbReference>
<dbReference type="InterPro" id="IPR016025">
    <property type="entry name" value="Clathrin_H-chain_N"/>
</dbReference>
<dbReference type="InterPro" id="IPR011990">
    <property type="entry name" value="TPR-like_helical_dom_sf"/>
</dbReference>
<dbReference type="PANTHER" id="PTHR10292">
    <property type="entry name" value="CLATHRIN HEAVY CHAIN RELATED"/>
    <property type="match status" value="1"/>
</dbReference>
<dbReference type="GO" id="GO:0006898">
    <property type="term" value="P:receptor-mediated endocytosis"/>
    <property type="evidence" value="ECO:0007669"/>
    <property type="project" value="TreeGrafter"/>
</dbReference>
<dbReference type="InterPro" id="IPR000547">
    <property type="entry name" value="Clathrin_H-chain/VPS_repeat"/>
</dbReference>
<dbReference type="GO" id="GO:0030130">
    <property type="term" value="C:clathrin coat of trans-Golgi network vesicle"/>
    <property type="evidence" value="ECO:0007669"/>
    <property type="project" value="InterPro"/>
</dbReference>
<dbReference type="SMART" id="SM00299">
    <property type="entry name" value="CLH"/>
    <property type="match status" value="7"/>
</dbReference>
<dbReference type="GO" id="GO:0005198">
    <property type="term" value="F:structural molecule activity"/>
    <property type="evidence" value="ECO:0007669"/>
    <property type="project" value="InterPro"/>
</dbReference>
<dbReference type="GO" id="GO:0071439">
    <property type="term" value="C:clathrin complex"/>
    <property type="evidence" value="ECO:0007669"/>
    <property type="project" value="InterPro"/>
</dbReference>
<comment type="subcellular location">
    <subcellularLocation>
        <location evidence="1">Cytoplasmic vesicle membrane</location>
        <topology evidence="1">Peripheral membrane protein</topology>
        <orientation evidence="1">Cytoplasmic side</orientation>
    </subcellularLocation>
    <subcellularLocation>
        <location evidence="1">Membrane</location>
        <location evidence="1">Coated pit</location>
        <topology evidence="1">Peripheral membrane protein</topology>
        <orientation evidence="1">Cytoplasmic side</orientation>
    </subcellularLocation>
</comment>
<dbReference type="Pfam" id="PF00637">
    <property type="entry name" value="Clathrin"/>
    <property type="match status" value="7"/>
</dbReference>
<dbReference type="GO" id="GO:0070062">
    <property type="term" value="C:extracellular exosome"/>
    <property type="evidence" value="ECO:0007669"/>
    <property type="project" value="TreeGrafter"/>
</dbReference>
<comment type="function">
    <text evidence="1">Clathrin is the major protein of the polyhedral coat of coated pits and vesicles.</text>
</comment>
<comment type="similarity">
    <text evidence="1">Belongs to the clathrin heavy chain family.</text>
</comment>
<dbReference type="Ensembl" id="ENSEAST00005009259.1">
    <property type="protein sequence ID" value="ENSEASP00005008494.1"/>
    <property type="gene ID" value="ENSEASG00005006111.1"/>
</dbReference>
<protein>
    <recommendedName>
        <fullName evidence="1">Clathrin heavy chain</fullName>
    </recommendedName>
</protein>
<dbReference type="GO" id="GO:0045334">
    <property type="term" value="C:clathrin-coated endocytic vesicle"/>
    <property type="evidence" value="ECO:0007669"/>
    <property type="project" value="TreeGrafter"/>
</dbReference>
<evidence type="ECO:0000256" key="1">
    <source>
        <dbReference type="PIRNR" id="PIRNR002290"/>
    </source>
</evidence>
<feature type="repeat" description="CHCR" evidence="2">
    <location>
        <begin position="1092"/>
        <end position="1238"/>
    </location>
</feature>
<accession>A0A8C4PIY6</accession>
<evidence type="ECO:0000256" key="2">
    <source>
        <dbReference type="PROSITE-ProRule" id="PRU01006"/>
    </source>
</evidence>
<feature type="repeat" description="CHCR" evidence="2">
    <location>
        <begin position="825"/>
        <end position="970"/>
    </location>
</feature>
<keyword evidence="1" id="KW-0168">Coated pit</keyword>
<feature type="repeat" description="CHCR" evidence="2">
    <location>
        <begin position="558"/>
        <end position="701"/>
    </location>
</feature>
<dbReference type="Gene3D" id="1.25.40.30">
    <property type="match status" value="1"/>
</dbReference>
<keyword evidence="1" id="KW-0472">Membrane</keyword>
<dbReference type="Pfam" id="PF01394">
    <property type="entry name" value="Clathrin_propel"/>
    <property type="match status" value="1"/>
</dbReference>
<dbReference type="FunFam" id="1.25.40.10:FF:000082">
    <property type="entry name" value="Clathrin heavy chain"/>
    <property type="match status" value="1"/>
</dbReference>
<dbReference type="GO" id="GO:0030132">
    <property type="term" value="C:clathrin coat of coated pit"/>
    <property type="evidence" value="ECO:0007669"/>
    <property type="project" value="InterPro"/>
</dbReference>
<dbReference type="SUPFAM" id="SSF48371">
    <property type="entry name" value="ARM repeat"/>
    <property type="match status" value="5"/>
</dbReference>
<evidence type="ECO:0000313" key="3">
    <source>
        <dbReference type="Ensembl" id="ENSEASP00005008494.1"/>
    </source>
</evidence>
<dbReference type="Gene3D" id="2.130.10.110">
    <property type="entry name" value="Clathrin heavy-chain terminal domain"/>
    <property type="match status" value="1"/>
</dbReference>
<dbReference type="InterPro" id="IPR055358">
    <property type="entry name" value="CHCR"/>
</dbReference>
<dbReference type="Gene3D" id="1.25.40.10">
    <property type="entry name" value="Tetratricopeptide repeat domain"/>
    <property type="match status" value="2"/>
</dbReference>
<dbReference type="InterPro" id="IPR016024">
    <property type="entry name" value="ARM-type_fold"/>
</dbReference>
<proteinExistence type="inferred from homology"/>
<dbReference type="Pfam" id="PF13838">
    <property type="entry name" value="Clathrin_H_link"/>
    <property type="match status" value="1"/>
</dbReference>
<dbReference type="GO" id="GO:0006886">
    <property type="term" value="P:intracellular protein transport"/>
    <property type="evidence" value="ECO:0007669"/>
    <property type="project" value="UniProtKB-UniRule"/>
</dbReference>
<feature type="repeat" description="CHCR" evidence="2">
    <location>
        <begin position="991"/>
        <end position="1087"/>
    </location>
</feature>
<dbReference type="PANTHER" id="PTHR10292:SF6">
    <property type="entry name" value="CLATHRIN HEAVY CHAIN 2"/>
    <property type="match status" value="1"/>
</dbReference>
<dbReference type="OMA" id="DRCYKEG"/>
<dbReference type="GO" id="GO:0032051">
    <property type="term" value="F:clathrin light chain binding"/>
    <property type="evidence" value="ECO:0007669"/>
    <property type="project" value="InterPro"/>
</dbReference>